<dbReference type="EMBL" id="JACMSC010000011">
    <property type="protein sequence ID" value="KAG6498786.1"/>
    <property type="molecule type" value="Genomic_DNA"/>
</dbReference>
<dbReference type="SUPFAM" id="SSF52540">
    <property type="entry name" value="P-loop containing nucleoside triphosphate hydrolases"/>
    <property type="match status" value="1"/>
</dbReference>
<proteinExistence type="predicted"/>
<evidence type="ECO:0000256" key="1">
    <source>
        <dbReference type="SAM" id="MobiDB-lite"/>
    </source>
</evidence>
<reference evidence="2 3" key="1">
    <citation type="submission" date="2020-08" db="EMBL/GenBank/DDBJ databases">
        <title>Plant Genome Project.</title>
        <authorList>
            <person name="Zhang R.-G."/>
        </authorList>
    </citation>
    <scope>NUCLEOTIDE SEQUENCE [LARGE SCALE GENOMIC DNA]</scope>
    <source>
        <tissue evidence="2">Rhizome</tissue>
    </source>
</reference>
<dbReference type="AlphaFoldDB" id="A0A8J5G2T8"/>
<dbReference type="GO" id="GO:0005634">
    <property type="term" value="C:nucleus"/>
    <property type="evidence" value="ECO:0007669"/>
    <property type="project" value="InterPro"/>
</dbReference>
<evidence type="ECO:0008006" key="4">
    <source>
        <dbReference type="Google" id="ProtNLM"/>
    </source>
</evidence>
<dbReference type="PANTHER" id="PTHR13413:SF0">
    <property type="entry name" value="YLP MOTIF-CONTAINING PROTEIN 1"/>
    <property type="match status" value="1"/>
</dbReference>
<dbReference type="Gene3D" id="3.40.50.300">
    <property type="entry name" value="P-loop containing nucleotide triphosphate hydrolases"/>
    <property type="match status" value="1"/>
</dbReference>
<evidence type="ECO:0000313" key="3">
    <source>
        <dbReference type="Proteomes" id="UP000734854"/>
    </source>
</evidence>
<feature type="region of interest" description="Disordered" evidence="1">
    <location>
        <begin position="1000"/>
        <end position="1023"/>
    </location>
</feature>
<organism evidence="2 3">
    <name type="scientific">Zingiber officinale</name>
    <name type="common">Ginger</name>
    <name type="synonym">Amomum zingiber</name>
    <dbReference type="NCBI Taxonomy" id="94328"/>
    <lineage>
        <taxon>Eukaryota</taxon>
        <taxon>Viridiplantae</taxon>
        <taxon>Streptophyta</taxon>
        <taxon>Embryophyta</taxon>
        <taxon>Tracheophyta</taxon>
        <taxon>Spermatophyta</taxon>
        <taxon>Magnoliopsida</taxon>
        <taxon>Liliopsida</taxon>
        <taxon>Zingiberales</taxon>
        <taxon>Zingiberaceae</taxon>
        <taxon>Zingiber</taxon>
    </lineage>
</organism>
<dbReference type="PANTHER" id="PTHR13413">
    <property type="entry name" value="YLP MOTIF CONTAINING PROTEIN NUCLEAR PROTEIN ZAP"/>
    <property type="match status" value="1"/>
</dbReference>
<comment type="caution">
    <text evidence="2">The sequence shown here is derived from an EMBL/GenBank/DDBJ whole genome shotgun (WGS) entry which is preliminary data.</text>
</comment>
<accession>A0A8J5G2T8</accession>
<sequence>MDESWRFRPPQGRLCPVCSVHHFPFCQMPMPPPPHGFDHYRPEFRRFTSGPSPPFPHQPPFWDHRPPPRPPMLHTPESWGMNHALEREIFRPLINPTQRFPQDEFFGETSCKRMRVEEPRTLHPHPYPSFDRNEFVPGRITTEDERRLNLIRDHGQRYEGRMQFKAEFLPVPFARDGSQGQPGDVRVDHGSDVSKFNSVGKSGSSLPPEITFVTPNQASLSNVSEAHQSFAGTLSSYGDEQYPFRERLDFERVEAYDTHLGENRISHYENRYFVGGSDVENYPNARRSQSNVFFQQHGSYRDDYSVPNPRYNVPPVTDELPFSVKGQQATHNTLDCVPRDQFEQNDRLDVREIHAPKDYHYGLPNAEHPEQRSYLLGREKSSYQAFGDPTESRVKLPIQQTEALRFPSETKISDISDTQIPLKSLNYPLPEDSNSENFVLQGGLSNFPTMINGNCMTKDISRMHTTGVHLSLPPSLPAAHVPVTSSSTSVPPPALFPVLANASVMTSIPTNKEYPDPHILRHSSGYIQQPPLVETAQWWQKHVVRIVEMCVEERKLGYGSVVKEKGNVHEWYRQVYWLIAHLGSVLNPVDFPSFYDLPLIHQAPLKHYSDGVPRVSINHAVNAKPTVINACDLFKQPLRASRPDHIVIILRGLPGSGKSYLAKALRDIEIENGGNAPRIHAMDDYFMVEVVKNIDDNEGFKSTGSSRAKKQATKKVIEYCYESEMEEVVSQSFKVKKEVDDRNLRVADFAQFWAIAKVYSLSLGKLYDAYRSGYEVYLLEAPYKDPMGCAARNVHSFTLEDVQKMAEKWEESPPLYLQIDIQSLFHGDDLNEHSIQEVDMDINDSDCDNSNAKLEEESLKLIEPKTVDFVQKQDSSNLGEKWESDEEEEEQTRIKELGCSKWSKNLDEEDEKPGGVGKNLNALSGLMHVYTNGGKSVHWGDQCFRSCKKYVLALLSLVFSFHTYHDPDSIELNKSGFSIGAVKKRSLIIGPGSGYNLASNPVVENQDSAGATNNSSTSESKRQFTEKLRAEHESIRAVLNKRRQRIGGFFNIEDD</sequence>
<dbReference type="Proteomes" id="UP000734854">
    <property type="component" value="Unassembled WGS sequence"/>
</dbReference>
<feature type="compositionally biased region" description="Polar residues" evidence="1">
    <location>
        <begin position="1000"/>
        <end position="1018"/>
    </location>
</feature>
<gene>
    <name evidence="2" type="ORF">ZIOFF_038508</name>
</gene>
<name>A0A8J5G2T8_ZINOF</name>
<dbReference type="InterPro" id="IPR027417">
    <property type="entry name" value="P-loop_NTPase"/>
</dbReference>
<dbReference type="InterPro" id="IPR026314">
    <property type="entry name" value="YLP_motif_con_p1"/>
</dbReference>
<protein>
    <recommendedName>
        <fullName evidence="4">YLP motif-containing protein 1</fullName>
    </recommendedName>
</protein>
<dbReference type="GO" id="GO:0032204">
    <property type="term" value="P:regulation of telomere maintenance"/>
    <property type="evidence" value="ECO:0007669"/>
    <property type="project" value="TreeGrafter"/>
</dbReference>
<evidence type="ECO:0000313" key="2">
    <source>
        <dbReference type="EMBL" id="KAG6498786.1"/>
    </source>
</evidence>
<keyword evidence="3" id="KW-1185">Reference proteome</keyword>